<gene>
    <name evidence="2" type="ORF">K1X15_15780</name>
</gene>
<organism evidence="2 3">
    <name type="scientific">Devosia salina</name>
    <dbReference type="NCBI Taxonomy" id="2860336"/>
    <lineage>
        <taxon>Bacteria</taxon>
        <taxon>Pseudomonadati</taxon>
        <taxon>Pseudomonadota</taxon>
        <taxon>Alphaproteobacteria</taxon>
        <taxon>Hyphomicrobiales</taxon>
        <taxon>Devosiaceae</taxon>
        <taxon>Devosia</taxon>
    </lineage>
</organism>
<dbReference type="Proteomes" id="UP000825799">
    <property type="component" value="Chromosome"/>
</dbReference>
<feature type="region of interest" description="Disordered" evidence="1">
    <location>
        <begin position="1"/>
        <end position="76"/>
    </location>
</feature>
<feature type="compositionally biased region" description="Low complexity" evidence="1">
    <location>
        <begin position="172"/>
        <end position="189"/>
    </location>
</feature>
<feature type="compositionally biased region" description="Basic and acidic residues" evidence="1">
    <location>
        <begin position="20"/>
        <end position="62"/>
    </location>
</feature>
<name>A0ABX8WAS4_9HYPH</name>
<evidence type="ECO:0000256" key="1">
    <source>
        <dbReference type="SAM" id="MobiDB-lite"/>
    </source>
</evidence>
<sequence>MSNDHSNLPGSNPGTSSRGPQDRAKGDIDELSQKAKRDFDAAKSQARQDVEELGRQAKDKMGEATANARSFAEDQKDLAANQITGVADAIRRVADELEGNDQQTIARYARDLAQGLSKVGSEVQQRDTDDLMGAAESFGRSQPVAFLGAAALTGFVASRFALASAHRRASKATPAPTTARPTGPTATPGLERGDMQ</sequence>
<evidence type="ECO:0000313" key="3">
    <source>
        <dbReference type="Proteomes" id="UP000825799"/>
    </source>
</evidence>
<proteinExistence type="predicted"/>
<accession>A0ABX8WAS4</accession>
<evidence type="ECO:0008006" key="4">
    <source>
        <dbReference type="Google" id="ProtNLM"/>
    </source>
</evidence>
<keyword evidence="3" id="KW-1185">Reference proteome</keyword>
<feature type="compositionally biased region" description="Polar residues" evidence="1">
    <location>
        <begin position="1"/>
        <end position="19"/>
    </location>
</feature>
<feature type="region of interest" description="Disordered" evidence="1">
    <location>
        <begin position="166"/>
        <end position="196"/>
    </location>
</feature>
<dbReference type="EMBL" id="CP080590">
    <property type="protein sequence ID" value="QYO76064.1"/>
    <property type="molecule type" value="Genomic_DNA"/>
</dbReference>
<protein>
    <recommendedName>
        <fullName evidence="4">Nutrient deprivation-induced protein</fullName>
    </recommendedName>
</protein>
<dbReference type="RefSeq" id="WP_220304556.1">
    <property type="nucleotide sequence ID" value="NZ_CP080590.1"/>
</dbReference>
<dbReference type="Gene3D" id="1.20.120.20">
    <property type="entry name" value="Apolipoprotein"/>
    <property type="match status" value="1"/>
</dbReference>
<evidence type="ECO:0000313" key="2">
    <source>
        <dbReference type="EMBL" id="QYO76064.1"/>
    </source>
</evidence>
<reference evidence="2 3" key="1">
    <citation type="submission" date="2021-08" db="EMBL/GenBank/DDBJ databases">
        <title>Devosia salina sp. nov., isolated from the South China Sea sediment.</title>
        <authorList>
            <person name="Zhou Z."/>
        </authorList>
    </citation>
    <scope>NUCLEOTIDE SEQUENCE [LARGE SCALE GENOMIC DNA]</scope>
    <source>
        <strain evidence="2 3">SCS-3</strain>
    </source>
</reference>